<evidence type="ECO:0000313" key="1">
    <source>
        <dbReference type="EMBL" id="KAJ9125009.1"/>
    </source>
</evidence>
<gene>
    <name evidence="1" type="ORF">QFC24_002941</name>
</gene>
<proteinExistence type="predicted"/>
<sequence length="1504" mass="162389">MANLAADPFARFSPSSSSGQQSQQQQRQRYLTPPFSPPTATTMLAEVEKSAFQHGGSAHMSLPPQALFAQSSPMEAQASAQSMSSRIPAYQGRDYGQQHSPVPIGSAPLSPPAMHDEERRDLSVSSQYPSHTGPSPPLAAIEMKKRATYNPTTTASSSGIPSRHSSMYTKEQVFSPEYTLHPSIAAYQVSHPRRQLINFGPYILLQTLGEGEFGKVKLGVHREYGEEVAIKLIRRGSVDNAVRLSKVEREIDVLKTVKHPNIVRLFDVIETEKYIGIILDFANGGELFDHILAHRYLKEKDASKLFAQLISGVHYLHQKNIVHRDLKLENLLLDKHRNVIITDFGFANRFEHRKDDLMATSCGSPCYAAPELVVSDGLYVGSAVDIWSCGVILYAMLSGYLPFDDDPENPDGDNINLLYKYIINTPLTFPDWISPTARDLMSSMLVPNPEHRCTLSEIMNHPWLIPFRPLFSRSVDDLEGIAQEQMQYKRQTSRKDMQARMKARETARLSYLAQSAGVAPGQQPQKSKAAPQDHQRRHKSDMPTMGMGLQSAPVSVPQGPRPIATAVAATTSINQDLRGPPHSAGLSNQTSSTPTTAGPAPLAGSLPTGSLMQNGSRPRSEEDAEVDPILAEGEVRASARQRADDGRQTSTLRIGEITPKRSDNTTAVSNGQVNSPDSGSPGSKKRPSPQTKNRHTIQVEYDGEVAYARLLENKVEQDRLREARAAAAAQRDACGMQIDRAESTPPLPTSQTLPTPLASMLTSGDGGQYKSNTSPTPISGGSPEKMDVDPASPSPLEGSQQDPGLVTASVIIEGDVLENTPMPASPTLSPSMIRLVPPTPSKAPSVPDPGEAGSPSTVHKKAHSDTALQQEHHSSPSPALLPVPSRKASGSSTSNSMSSANTHSSRLEPSFTRPRVSIDTNIRQPSTSSTASLTLTETSPGISIGAQEGLAGGKTNAKKERSRKGMTMNSFGFSKLLSGTGITSDTTSSSGELKESTGFLHRRESTRDKAKRRADPQRQEDGGEKLRTQSISATDSCPCVYHSSQVLLMCLTGSSSYRRPIPALLHTPATTSTAMLPTTPRESSTRSRNSSVMVHGDRILPPHPAERSASNASVTQVHSFRNNQSTSIKRPGHQHTASSSAAQKVMNWFRRKSVAKAPFVAASQPISREPSQANSHPSYPGGPSVMVNVGTPGIVEDSAKMSGPSNKENVAPLPAVMLQRASDQIDQSKGERLTAEQPIASRPTPQARDYKATDQALLNKLPRASTVGNDLVKQAQPASNPFVVSSVTSSPFNEARLRVHVGVVDQSALTSKPAVEVMDQVLKVLHGMGVEVKRENDFKLRCTRAKRRKAGAMTGMGSTTFSSSSIASMAMGTSTSNNVNRSGLPSSNSSTGLMPSSGGFRNILMRRGSSQNAIASVLATPEVGATVVSTSRSPIEKSTSDHKPDPIYGEHTVDPGDEVKFSIELTRLKNLPGLLSLDIKRLRGNVWSFKFVYQTVLERCELTH</sequence>
<reference evidence="1" key="1">
    <citation type="submission" date="2023-04" db="EMBL/GenBank/DDBJ databases">
        <title>Draft Genome sequencing of Naganishia species isolated from polar environments using Oxford Nanopore Technology.</title>
        <authorList>
            <person name="Leo P."/>
            <person name="Venkateswaran K."/>
        </authorList>
    </citation>
    <scope>NUCLEOTIDE SEQUENCE</scope>
    <source>
        <strain evidence="1">DBVPG 5303</strain>
    </source>
</reference>
<keyword evidence="2" id="KW-1185">Reference proteome</keyword>
<comment type="caution">
    <text evidence="1">The sequence shown here is derived from an EMBL/GenBank/DDBJ whole genome shotgun (WGS) entry which is preliminary data.</text>
</comment>
<evidence type="ECO:0000313" key="2">
    <source>
        <dbReference type="Proteomes" id="UP001234202"/>
    </source>
</evidence>
<organism evidence="1 2">
    <name type="scientific">Naganishia onofrii</name>
    <dbReference type="NCBI Taxonomy" id="1851511"/>
    <lineage>
        <taxon>Eukaryota</taxon>
        <taxon>Fungi</taxon>
        <taxon>Dikarya</taxon>
        <taxon>Basidiomycota</taxon>
        <taxon>Agaricomycotina</taxon>
        <taxon>Tremellomycetes</taxon>
        <taxon>Filobasidiales</taxon>
        <taxon>Filobasidiaceae</taxon>
        <taxon>Naganishia</taxon>
    </lineage>
</organism>
<dbReference type="EMBL" id="JASBWV010000008">
    <property type="protein sequence ID" value="KAJ9125009.1"/>
    <property type="molecule type" value="Genomic_DNA"/>
</dbReference>
<name>A0ACC2XNR2_9TREE</name>
<accession>A0ACC2XNR2</accession>
<dbReference type="Proteomes" id="UP001234202">
    <property type="component" value="Unassembled WGS sequence"/>
</dbReference>
<protein>
    <submittedName>
        <fullName evidence="1">Uncharacterized protein</fullName>
    </submittedName>
</protein>